<dbReference type="InterPro" id="IPR051950">
    <property type="entry name" value="Dev_reg/Prot_inhib"/>
</dbReference>
<dbReference type="InterPro" id="IPR036857">
    <property type="entry name" value="Thyroglobulin_1_sf"/>
</dbReference>
<feature type="non-terminal residue" evidence="7">
    <location>
        <position position="1"/>
    </location>
</feature>
<dbReference type="CDD" id="cd00191">
    <property type="entry name" value="TY"/>
    <property type="match status" value="2"/>
</dbReference>
<name>C3XYT9_BRAFL</name>
<evidence type="ECO:0000256" key="1">
    <source>
        <dbReference type="ARBA" id="ARBA00004613"/>
    </source>
</evidence>
<evidence type="ECO:0000256" key="4">
    <source>
        <dbReference type="ARBA" id="ARBA00023157"/>
    </source>
</evidence>
<keyword evidence="2" id="KW-0964">Secreted</keyword>
<dbReference type="AlphaFoldDB" id="C3XYT9"/>
<protein>
    <recommendedName>
        <fullName evidence="6">Thyroglobulin type-1 domain-containing protein</fullName>
    </recommendedName>
</protein>
<keyword evidence="3" id="KW-0677">Repeat</keyword>
<feature type="domain" description="Thyroglobulin type-1" evidence="6">
    <location>
        <begin position="1"/>
        <end position="40"/>
    </location>
</feature>
<evidence type="ECO:0000256" key="3">
    <source>
        <dbReference type="ARBA" id="ARBA00022737"/>
    </source>
</evidence>
<dbReference type="PANTHER" id="PTHR12352">
    <property type="entry name" value="SECRETED MODULAR CALCIUM-BINDING PROTEIN"/>
    <property type="match status" value="1"/>
</dbReference>
<dbReference type="Pfam" id="PF00086">
    <property type="entry name" value="Thyroglobulin_1"/>
    <property type="match status" value="2"/>
</dbReference>
<dbReference type="SMART" id="SM00211">
    <property type="entry name" value="TY"/>
    <property type="match status" value="2"/>
</dbReference>
<feature type="disulfide bond" evidence="5">
    <location>
        <begin position="83"/>
        <end position="90"/>
    </location>
</feature>
<dbReference type="GO" id="GO:0005576">
    <property type="term" value="C:extracellular region"/>
    <property type="evidence" value="ECO:0007669"/>
    <property type="project" value="UniProtKB-SubCell"/>
</dbReference>
<dbReference type="PROSITE" id="PS51162">
    <property type="entry name" value="THYROGLOBULIN_1_2"/>
    <property type="match status" value="2"/>
</dbReference>
<accession>C3XYT9</accession>
<feature type="non-terminal residue" evidence="7">
    <location>
        <position position="103"/>
    </location>
</feature>
<keyword evidence="4 5" id="KW-1015">Disulfide bond</keyword>
<dbReference type="InterPro" id="IPR000716">
    <property type="entry name" value="Thyroglobulin_1"/>
</dbReference>
<feature type="domain" description="Thyroglobulin type-1" evidence="6">
    <location>
        <begin position="42"/>
        <end position="103"/>
    </location>
</feature>
<reference evidence="7" key="1">
    <citation type="journal article" date="2008" name="Nature">
        <title>The amphioxus genome and the evolution of the chordate karyotype.</title>
        <authorList>
            <consortium name="US DOE Joint Genome Institute (JGI-PGF)"/>
            <person name="Putnam N.H."/>
            <person name="Butts T."/>
            <person name="Ferrier D.E.K."/>
            <person name="Furlong R.F."/>
            <person name="Hellsten U."/>
            <person name="Kawashima T."/>
            <person name="Robinson-Rechavi M."/>
            <person name="Shoguchi E."/>
            <person name="Terry A."/>
            <person name="Yu J.-K."/>
            <person name="Benito-Gutierrez E.L."/>
            <person name="Dubchak I."/>
            <person name="Garcia-Fernandez J."/>
            <person name="Gibson-Brown J.J."/>
            <person name="Grigoriev I.V."/>
            <person name="Horton A.C."/>
            <person name="de Jong P.J."/>
            <person name="Jurka J."/>
            <person name="Kapitonov V.V."/>
            <person name="Kohara Y."/>
            <person name="Kuroki Y."/>
            <person name="Lindquist E."/>
            <person name="Lucas S."/>
            <person name="Osoegawa K."/>
            <person name="Pennacchio L.A."/>
            <person name="Salamov A.A."/>
            <person name="Satou Y."/>
            <person name="Sauka-Spengler T."/>
            <person name="Schmutz J."/>
            <person name="Shin-I T."/>
            <person name="Toyoda A."/>
            <person name="Bronner-Fraser M."/>
            <person name="Fujiyama A."/>
            <person name="Holland L.Z."/>
            <person name="Holland P.W.H."/>
            <person name="Satoh N."/>
            <person name="Rokhsar D.S."/>
        </authorList>
    </citation>
    <scope>NUCLEOTIDE SEQUENCE [LARGE SCALE GENOMIC DNA]</scope>
    <source>
        <strain evidence="7">S238N-H82</strain>
        <tissue evidence="7">Testes</tissue>
    </source>
</reference>
<dbReference type="Gene3D" id="4.10.800.10">
    <property type="entry name" value="Thyroglobulin type-1"/>
    <property type="match status" value="2"/>
</dbReference>
<dbReference type="InParanoid" id="C3XYT9"/>
<evidence type="ECO:0000256" key="2">
    <source>
        <dbReference type="ARBA" id="ARBA00022525"/>
    </source>
</evidence>
<organism>
    <name type="scientific">Branchiostoma floridae</name>
    <name type="common">Florida lancelet</name>
    <name type="synonym">Amphioxus</name>
    <dbReference type="NCBI Taxonomy" id="7739"/>
    <lineage>
        <taxon>Eukaryota</taxon>
        <taxon>Metazoa</taxon>
        <taxon>Chordata</taxon>
        <taxon>Cephalochordata</taxon>
        <taxon>Leptocardii</taxon>
        <taxon>Amphioxiformes</taxon>
        <taxon>Branchiostomatidae</taxon>
        <taxon>Branchiostoma</taxon>
    </lineage>
</organism>
<comment type="caution">
    <text evidence="5">Lacks conserved residue(s) required for the propagation of feature annotation.</text>
</comment>
<dbReference type="SUPFAM" id="SSF57610">
    <property type="entry name" value="Thyroglobulin type-1 domain"/>
    <property type="match status" value="2"/>
</dbReference>
<dbReference type="EMBL" id="GG666473">
    <property type="protein sequence ID" value="EEN66974.1"/>
    <property type="molecule type" value="Genomic_DNA"/>
</dbReference>
<dbReference type="PANTHER" id="PTHR12352:SF3">
    <property type="entry name" value="NIDOGEN-2"/>
    <property type="match status" value="1"/>
</dbReference>
<evidence type="ECO:0000256" key="5">
    <source>
        <dbReference type="PROSITE-ProRule" id="PRU00500"/>
    </source>
</evidence>
<evidence type="ECO:0000259" key="6">
    <source>
        <dbReference type="PROSITE" id="PS51162"/>
    </source>
</evidence>
<evidence type="ECO:0000313" key="7">
    <source>
        <dbReference type="EMBL" id="EEN66974.1"/>
    </source>
</evidence>
<gene>
    <name evidence="7" type="ORF">BRAFLDRAFT_159451</name>
</gene>
<comment type="subcellular location">
    <subcellularLocation>
        <location evidence="1">Secreted</location>
    </subcellularLocation>
</comment>
<sequence>PSCDKHGFFLAQQCDGDECWCVTKCGQEISGSRTQGNPRCILPPCEEERTTIPTTTFGGVSLPVLGHWYPTCNSSGFHTPKQCHPTSGLCWCVDACGRPIDGT</sequence>
<proteinExistence type="predicted"/>
<dbReference type="STRING" id="7739.C3XYT9"/>